<dbReference type="GO" id="GO:0016836">
    <property type="term" value="F:hydro-lyase activity"/>
    <property type="evidence" value="ECO:0007669"/>
    <property type="project" value="TreeGrafter"/>
</dbReference>
<dbReference type="SUPFAM" id="SSF52096">
    <property type="entry name" value="ClpP/crotonase"/>
    <property type="match status" value="1"/>
</dbReference>
<dbReference type="InterPro" id="IPR001753">
    <property type="entry name" value="Enoyl-CoA_hydra/iso"/>
</dbReference>
<comment type="subcellular location">
    <subcellularLocation>
        <location evidence="1">Mitochondrion</location>
    </subcellularLocation>
</comment>
<dbReference type="GO" id="GO:0005739">
    <property type="term" value="C:mitochondrion"/>
    <property type="evidence" value="ECO:0007669"/>
    <property type="project" value="UniProtKB-SubCell"/>
</dbReference>
<evidence type="ECO:0000256" key="5">
    <source>
        <dbReference type="ARBA" id="ARBA00023128"/>
    </source>
</evidence>
<dbReference type="PANTHER" id="PTHR43602">
    <property type="match status" value="1"/>
</dbReference>
<evidence type="ECO:0000256" key="2">
    <source>
        <dbReference type="ARBA" id="ARBA00022832"/>
    </source>
</evidence>
<dbReference type="AlphaFoldDB" id="A0A381S6G0"/>
<sequence length="226" mass="24890">MLATLQEKLEAIAENEAVRLVILQGAGKVFCAGHDLKEMIATRKETYYQTLFKQCSKMMMTLNQMPQPVIARIHGIATAAGCQLVAACDLAVAAYDTRFATSGINVGLFCSTPAVPVSRNIPRKQAMELLLTGEFIDAQTALRWGLINRTSPLEKLDEEIKKLADSILAKSSVAVSTGKKMFYKQIELNMKDAYAFAGEIMACNMMAEDVTEGVDAFINKRQMEDH</sequence>
<dbReference type="NCBIfam" id="NF006008">
    <property type="entry name" value="PRK08139.1"/>
    <property type="match status" value="1"/>
</dbReference>
<keyword evidence="5" id="KW-0496">Mitochondrion</keyword>
<organism evidence="8">
    <name type="scientific">marine metagenome</name>
    <dbReference type="NCBI Taxonomy" id="408172"/>
    <lineage>
        <taxon>unclassified sequences</taxon>
        <taxon>metagenomes</taxon>
        <taxon>ecological metagenomes</taxon>
    </lineage>
</organism>
<dbReference type="InterPro" id="IPR029045">
    <property type="entry name" value="ClpP/crotonase-like_dom_sf"/>
</dbReference>
<name>A0A381S6G0_9ZZZZ</name>
<gene>
    <name evidence="8" type="ORF">METZ01_LOCUS52536</name>
</gene>
<keyword evidence="4" id="KW-0443">Lipid metabolism</keyword>
<evidence type="ECO:0000256" key="7">
    <source>
        <dbReference type="ARBA" id="ARBA00040545"/>
    </source>
</evidence>
<reference evidence="8" key="1">
    <citation type="submission" date="2018-05" db="EMBL/GenBank/DDBJ databases">
        <authorList>
            <person name="Lanie J.A."/>
            <person name="Ng W.-L."/>
            <person name="Kazmierczak K.M."/>
            <person name="Andrzejewski T.M."/>
            <person name="Davidsen T.M."/>
            <person name="Wayne K.J."/>
            <person name="Tettelin H."/>
            <person name="Glass J.I."/>
            <person name="Rusch D."/>
            <person name="Podicherti R."/>
            <person name="Tsui H.-C.T."/>
            <person name="Winkler M.E."/>
        </authorList>
    </citation>
    <scope>NUCLEOTIDE SEQUENCE</scope>
</reference>
<protein>
    <recommendedName>
        <fullName evidence="7">Enoyl-CoA hydratase domain-containing protein 3, mitochondrial</fullName>
    </recommendedName>
</protein>
<dbReference type="GO" id="GO:0006631">
    <property type="term" value="P:fatty acid metabolic process"/>
    <property type="evidence" value="ECO:0007669"/>
    <property type="project" value="UniProtKB-KW"/>
</dbReference>
<comment type="function">
    <text evidence="6">May play a role in fatty acid biosynthesis and insulin sensitivity.</text>
</comment>
<proteinExistence type="predicted"/>
<evidence type="ECO:0000256" key="1">
    <source>
        <dbReference type="ARBA" id="ARBA00004173"/>
    </source>
</evidence>
<evidence type="ECO:0000313" key="8">
    <source>
        <dbReference type="EMBL" id="SUZ99682.1"/>
    </source>
</evidence>
<evidence type="ECO:0000256" key="4">
    <source>
        <dbReference type="ARBA" id="ARBA00023098"/>
    </source>
</evidence>
<accession>A0A381S6G0</accession>
<keyword evidence="2" id="KW-0276">Fatty acid metabolism</keyword>
<dbReference type="EMBL" id="UINC01002727">
    <property type="protein sequence ID" value="SUZ99682.1"/>
    <property type="molecule type" value="Genomic_DNA"/>
</dbReference>
<evidence type="ECO:0000256" key="3">
    <source>
        <dbReference type="ARBA" id="ARBA00022946"/>
    </source>
</evidence>
<dbReference type="PANTHER" id="PTHR43602:SF1">
    <property type="entry name" value="ENOYL-COA HYDRATASE DOMAIN-CONTAINING PROTEIN 3, MITOCHONDRIAL"/>
    <property type="match status" value="1"/>
</dbReference>
<dbReference type="InterPro" id="IPR052377">
    <property type="entry name" value="Mitochondrial_ECH-domain"/>
</dbReference>
<dbReference type="Pfam" id="PF00378">
    <property type="entry name" value="ECH_1"/>
    <property type="match status" value="1"/>
</dbReference>
<keyword evidence="3" id="KW-0809">Transit peptide</keyword>
<evidence type="ECO:0000256" key="6">
    <source>
        <dbReference type="ARBA" id="ARBA00037410"/>
    </source>
</evidence>
<dbReference type="Gene3D" id="1.10.12.10">
    <property type="entry name" value="Lyase 2-enoyl-coa Hydratase, Chain A, domain 2"/>
    <property type="match status" value="1"/>
</dbReference>
<dbReference type="CDD" id="cd06558">
    <property type="entry name" value="crotonase-like"/>
    <property type="match status" value="1"/>
</dbReference>
<dbReference type="InterPro" id="IPR014748">
    <property type="entry name" value="Enoyl-CoA_hydra_C"/>
</dbReference>
<dbReference type="Gene3D" id="3.90.226.10">
    <property type="entry name" value="2-enoyl-CoA Hydratase, Chain A, domain 1"/>
    <property type="match status" value="1"/>
</dbReference>